<evidence type="ECO:0000256" key="7">
    <source>
        <dbReference type="ARBA" id="ARBA00025024"/>
    </source>
</evidence>
<dbReference type="GO" id="GO:0003723">
    <property type="term" value="F:RNA binding"/>
    <property type="evidence" value="ECO:0007669"/>
    <property type="project" value="UniProtKB-UniRule"/>
</dbReference>
<keyword evidence="3" id="KW-0690">Ribosome biogenesis</keyword>
<evidence type="ECO:0000313" key="13">
    <source>
        <dbReference type="Proteomes" id="UP000256645"/>
    </source>
</evidence>
<comment type="similarity">
    <text evidence="2">Belongs to the ESF2/ABP1 family.</text>
</comment>
<feature type="region of interest" description="Disordered" evidence="10">
    <location>
        <begin position="1"/>
        <end position="93"/>
    </location>
</feature>
<dbReference type="PANTHER" id="PTHR12311:SF7">
    <property type="entry name" value="ACTIVATOR OF BASAL TRANSCRIPTION 1"/>
    <property type="match status" value="1"/>
</dbReference>
<feature type="compositionally biased region" description="Basic and acidic residues" evidence="10">
    <location>
        <begin position="302"/>
        <end position="317"/>
    </location>
</feature>
<dbReference type="PROSITE" id="PS50102">
    <property type="entry name" value="RRM"/>
    <property type="match status" value="1"/>
</dbReference>
<dbReference type="Gene3D" id="3.30.70.330">
    <property type="match status" value="1"/>
</dbReference>
<keyword evidence="4" id="KW-0698">rRNA processing</keyword>
<evidence type="ECO:0000256" key="2">
    <source>
        <dbReference type="ARBA" id="ARBA00005819"/>
    </source>
</evidence>
<keyword evidence="5 9" id="KW-0694">RNA-binding</keyword>
<dbReference type="InterPro" id="IPR000504">
    <property type="entry name" value="RRM_dom"/>
</dbReference>
<dbReference type="GO" id="GO:0005730">
    <property type="term" value="C:nucleolus"/>
    <property type="evidence" value="ECO:0007669"/>
    <property type="project" value="UniProtKB-SubCell"/>
</dbReference>
<protein>
    <recommendedName>
        <fullName evidence="8">18S rRNA factor 2</fullName>
    </recommendedName>
</protein>
<dbReference type="GO" id="GO:0000472">
    <property type="term" value="P:endonucleolytic cleavage to generate mature 5'-end of SSU-rRNA from (SSU-rRNA, 5.8S rRNA, LSU-rRNA)"/>
    <property type="evidence" value="ECO:0007669"/>
    <property type="project" value="TreeGrafter"/>
</dbReference>
<evidence type="ECO:0000313" key="12">
    <source>
        <dbReference type="EMBL" id="RDW69401.1"/>
    </source>
</evidence>
<dbReference type="SUPFAM" id="SSF54928">
    <property type="entry name" value="RNA-binding domain, RBD"/>
    <property type="match status" value="1"/>
</dbReference>
<evidence type="ECO:0000256" key="9">
    <source>
        <dbReference type="PROSITE-ProRule" id="PRU00176"/>
    </source>
</evidence>
<dbReference type="GO" id="GO:0000447">
    <property type="term" value="P:endonucleolytic cleavage in ITS1 to separate SSU-rRNA from 5.8S rRNA and LSU-rRNA from tricistronic rRNA transcript (SSU-rRNA, 5.8S rRNA, LSU-rRNA)"/>
    <property type="evidence" value="ECO:0007669"/>
    <property type="project" value="TreeGrafter"/>
</dbReference>
<keyword evidence="13" id="KW-1185">Reference proteome</keyword>
<dbReference type="GO" id="GO:0000480">
    <property type="term" value="P:endonucleolytic cleavage in 5'-ETS of tricistronic rRNA transcript (SSU-rRNA, 5.8S rRNA, LSU-rRNA)"/>
    <property type="evidence" value="ECO:0007669"/>
    <property type="project" value="TreeGrafter"/>
</dbReference>
<comment type="function">
    <text evidence="7">Involved in the small subunit (SSU) processome assembly and function, and in the 18S rRNA synthesis. Required for the early cleavages at sites A0, A1 and A2.</text>
</comment>
<dbReference type="Proteomes" id="UP000256645">
    <property type="component" value="Unassembled WGS sequence"/>
</dbReference>
<dbReference type="OrthoDB" id="287393at2759"/>
<feature type="compositionally biased region" description="Basic and acidic residues" evidence="10">
    <location>
        <begin position="69"/>
        <end position="81"/>
    </location>
</feature>
<dbReference type="InterPro" id="IPR035979">
    <property type="entry name" value="RBD_domain_sf"/>
</dbReference>
<dbReference type="PANTHER" id="PTHR12311">
    <property type="entry name" value="ACTIVATOR OF BASAL TRANSCRIPTION 1"/>
    <property type="match status" value="1"/>
</dbReference>
<evidence type="ECO:0000256" key="6">
    <source>
        <dbReference type="ARBA" id="ARBA00023242"/>
    </source>
</evidence>
<evidence type="ECO:0000256" key="10">
    <source>
        <dbReference type="SAM" id="MobiDB-lite"/>
    </source>
</evidence>
<dbReference type="SMART" id="SM00360">
    <property type="entry name" value="RRM"/>
    <property type="match status" value="1"/>
</dbReference>
<reference evidence="12 13" key="1">
    <citation type="journal article" date="2018" name="IMA Fungus">
        <title>IMA Genome-F 9: Draft genome sequence of Annulohypoxylon stygium, Aspergillus mulundensis, Berkeleyomyces basicola (syn. Thielaviopsis basicola), Ceratocystis smalleyi, two Cercospora beticola strains, Coleophoma cylindrospora, Fusarium fracticaudum, Phialophora cf. hyalina, and Morchella septimelata.</title>
        <authorList>
            <person name="Wingfield B.D."/>
            <person name="Bills G.F."/>
            <person name="Dong Y."/>
            <person name="Huang W."/>
            <person name="Nel W.J."/>
            <person name="Swalarsk-Parry B.S."/>
            <person name="Vaghefi N."/>
            <person name="Wilken P.M."/>
            <person name="An Z."/>
            <person name="de Beer Z.W."/>
            <person name="De Vos L."/>
            <person name="Chen L."/>
            <person name="Duong T.A."/>
            <person name="Gao Y."/>
            <person name="Hammerbacher A."/>
            <person name="Kikkert J.R."/>
            <person name="Li Y."/>
            <person name="Li H."/>
            <person name="Li K."/>
            <person name="Li Q."/>
            <person name="Liu X."/>
            <person name="Ma X."/>
            <person name="Naidoo K."/>
            <person name="Pethybridge S.J."/>
            <person name="Sun J."/>
            <person name="Steenkamp E.T."/>
            <person name="van der Nest M.A."/>
            <person name="van Wyk S."/>
            <person name="Wingfield M.J."/>
            <person name="Xiong C."/>
            <person name="Yue Q."/>
            <person name="Zhang X."/>
        </authorList>
    </citation>
    <scope>NUCLEOTIDE SEQUENCE [LARGE SCALE GENOMIC DNA]</scope>
    <source>
        <strain evidence="12 13">BP6252</strain>
    </source>
</reference>
<feature type="compositionally biased region" description="Acidic residues" evidence="10">
    <location>
        <begin position="45"/>
        <end position="68"/>
    </location>
</feature>
<dbReference type="CDD" id="cd12263">
    <property type="entry name" value="RRM_ABT1_like"/>
    <property type="match status" value="1"/>
</dbReference>
<comment type="caution">
    <text evidence="12">The sequence shown here is derived from an EMBL/GenBank/DDBJ whole genome shotgun (WGS) entry which is preliminary data.</text>
</comment>
<dbReference type="InterPro" id="IPR039119">
    <property type="entry name" value="ABT1/Esf2"/>
</dbReference>
<dbReference type="AlphaFoldDB" id="A0A3D8R633"/>
<name>A0A3D8R633_9HELO</name>
<dbReference type="FunFam" id="3.30.70.330:FF:001147">
    <property type="entry name" value="Pre-rRNA-processing protein esf-2"/>
    <property type="match status" value="1"/>
</dbReference>
<evidence type="ECO:0000256" key="5">
    <source>
        <dbReference type="ARBA" id="ARBA00022884"/>
    </source>
</evidence>
<feature type="region of interest" description="Disordered" evidence="10">
    <location>
        <begin position="245"/>
        <end position="324"/>
    </location>
</feature>
<dbReference type="EMBL" id="PDLM01000009">
    <property type="protein sequence ID" value="RDW69401.1"/>
    <property type="molecule type" value="Genomic_DNA"/>
</dbReference>
<organism evidence="12 13">
    <name type="scientific">Coleophoma cylindrospora</name>
    <dbReference type="NCBI Taxonomy" id="1849047"/>
    <lineage>
        <taxon>Eukaryota</taxon>
        <taxon>Fungi</taxon>
        <taxon>Dikarya</taxon>
        <taxon>Ascomycota</taxon>
        <taxon>Pezizomycotina</taxon>
        <taxon>Leotiomycetes</taxon>
        <taxon>Helotiales</taxon>
        <taxon>Dermateaceae</taxon>
        <taxon>Coleophoma</taxon>
    </lineage>
</organism>
<proteinExistence type="inferred from homology"/>
<accession>A0A3D8R633</accession>
<dbReference type="InterPro" id="IPR012677">
    <property type="entry name" value="Nucleotide-bd_a/b_plait_sf"/>
</dbReference>
<comment type="subcellular location">
    <subcellularLocation>
        <location evidence="1">Nucleus</location>
        <location evidence="1">Nucleolus</location>
    </subcellularLocation>
</comment>
<feature type="compositionally biased region" description="Acidic residues" evidence="10">
    <location>
        <begin position="10"/>
        <end position="19"/>
    </location>
</feature>
<feature type="domain" description="RRM" evidence="11">
    <location>
        <begin position="113"/>
        <end position="195"/>
    </location>
</feature>
<dbReference type="Pfam" id="PF00076">
    <property type="entry name" value="RRM_1"/>
    <property type="match status" value="1"/>
</dbReference>
<evidence type="ECO:0000256" key="1">
    <source>
        <dbReference type="ARBA" id="ARBA00004604"/>
    </source>
</evidence>
<dbReference type="InterPro" id="IPR034353">
    <property type="entry name" value="ABT1/ESF2_RRM"/>
</dbReference>
<evidence type="ECO:0000256" key="8">
    <source>
        <dbReference type="ARBA" id="ARBA00032634"/>
    </source>
</evidence>
<keyword evidence="6" id="KW-0539">Nucleus</keyword>
<evidence type="ECO:0000256" key="4">
    <source>
        <dbReference type="ARBA" id="ARBA00022552"/>
    </source>
</evidence>
<sequence>MATRKHNDFLDADQSDDDGSQGYNSDVEDVRKGGRSAKRRKVDSDASDDEGADSDLEEELPEDEEVEASNDKAVAEKESKPKRLRRSAELPGVDKPLTKKNLVATEKARKRSGVVYLSRIPPFMKPSKLRSLLEPYGAINRIFLSPEDPASHSRRVKNGGNKKRSFTDGWVEFVNKADAKHACELLNARIIGGKKGTYYHDDVWNLLYLKGFKWNSLTEQIAAENAERASRMRAEISRTTKENKEFVQNVERAKMLEGMESKKAAKRRKDDEDGQDGKDIKDDAVAKQRKGGERARQFKQTEVAKKRKPEDQPEQVKRVLSKIF</sequence>
<evidence type="ECO:0000259" key="11">
    <source>
        <dbReference type="PROSITE" id="PS50102"/>
    </source>
</evidence>
<gene>
    <name evidence="12" type="ORF">BP6252_08421</name>
</gene>
<dbReference type="GO" id="GO:0034462">
    <property type="term" value="P:small-subunit processome assembly"/>
    <property type="evidence" value="ECO:0007669"/>
    <property type="project" value="TreeGrafter"/>
</dbReference>
<dbReference type="STRING" id="1849047.A0A3D8R633"/>
<feature type="compositionally biased region" description="Basic and acidic residues" evidence="10">
    <location>
        <begin position="245"/>
        <end position="296"/>
    </location>
</feature>
<evidence type="ECO:0000256" key="3">
    <source>
        <dbReference type="ARBA" id="ARBA00022517"/>
    </source>
</evidence>